<dbReference type="Proteomes" id="UP000515124">
    <property type="component" value="Unplaced"/>
</dbReference>
<dbReference type="PANTHER" id="PTHR31415">
    <property type="entry name" value="OS05G0367900 PROTEIN"/>
    <property type="match status" value="1"/>
</dbReference>
<keyword evidence="3" id="KW-1133">Transmembrane helix</keyword>
<dbReference type="PANTHER" id="PTHR31415:SF173">
    <property type="entry name" value="PROTEIN, PUTATIVE-RELATED"/>
    <property type="match status" value="1"/>
</dbReference>
<reference evidence="5" key="1">
    <citation type="submission" date="2025-08" db="UniProtKB">
        <authorList>
            <consortium name="RefSeq"/>
        </authorList>
    </citation>
    <scope>IDENTIFICATION</scope>
</reference>
<evidence type="ECO:0000313" key="5">
    <source>
        <dbReference type="RefSeq" id="XP_021833451.1"/>
    </source>
</evidence>
<gene>
    <name evidence="5" type="primary">LOC110773252</name>
</gene>
<evidence type="ECO:0000256" key="1">
    <source>
        <dbReference type="ARBA" id="ARBA00004370"/>
    </source>
</evidence>
<keyword evidence="4" id="KW-1185">Reference proteome</keyword>
<name>A0A6P5U297_PRUAV</name>
<dbReference type="KEGG" id="pavi:110773252"/>
<dbReference type="InterPro" id="IPR044839">
    <property type="entry name" value="NDR1-like"/>
</dbReference>
<dbReference type="AlphaFoldDB" id="A0A6P5U297"/>
<comment type="subcellular location">
    <subcellularLocation>
        <location evidence="1">Membrane</location>
    </subcellularLocation>
</comment>
<keyword evidence="2 3" id="KW-0472">Membrane</keyword>
<dbReference type="GO" id="GO:0005886">
    <property type="term" value="C:plasma membrane"/>
    <property type="evidence" value="ECO:0007669"/>
    <property type="project" value="TreeGrafter"/>
</dbReference>
<evidence type="ECO:0000256" key="3">
    <source>
        <dbReference type="SAM" id="Phobius"/>
    </source>
</evidence>
<keyword evidence="3" id="KW-0812">Transmembrane</keyword>
<protein>
    <submittedName>
        <fullName evidence="5">Uncharacterized protein LOC110773252</fullName>
    </submittedName>
</protein>
<dbReference type="GO" id="GO:0009506">
    <property type="term" value="C:plasmodesma"/>
    <property type="evidence" value="ECO:0007669"/>
    <property type="project" value="TreeGrafter"/>
</dbReference>
<dbReference type="GO" id="GO:0098542">
    <property type="term" value="P:defense response to other organism"/>
    <property type="evidence" value="ECO:0007669"/>
    <property type="project" value="InterPro"/>
</dbReference>
<dbReference type="GeneID" id="110773252"/>
<proteinExistence type="predicted"/>
<accession>A0A6P5U297</accession>
<sequence length="195" mass="21442">MDVSAMTVFVIICCGTPILVVGLVFLIVCGIVKEAKIKPEDPKFHLHSATVSLIKASAFEFTAKWDVTLVAVNPNHKLTVSYHSLHATILYETSDSDQAKARVLLATKPVAPPPALSTKTETTHRFRIETLSGHLSGDVAKKISEGRGRGGVTFELHMLGWYRYSLYRTELRKLEAACHDSSSGFRQVIGPGHFH</sequence>
<dbReference type="RefSeq" id="XP_021833451.1">
    <property type="nucleotide sequence ID" value="XM_021977759.1"/>
</dbReference>
<evidence type="ECO:0000256" key="2">
    <source>
        <dbReference type="ARBA" id="ARBA00023136"/>
    </source>
</evidence>
<organism evidence="4 5">
    <name type="scientific">Prunus avium</name>
    <name type="common">Cherry</name>
    <name type="synonym">Cerasus avium</name>
    <dbReference type="NCBI Taxonomy" id="42229"/>
    <lineage>
        <taxon>Eukaryota</taxon>
        <taxon>Viridiplantae</taxon>
        <taxon>Streptophyta</taxon>
        <taxon>Embryophyta</taxon>
        <taxon>Tracheophyta</taxon>
        <taxon>Spermatophyta</taxon>
        <taxon>Magnoliopsida</taxon>
        <taxon>eudicotyledons</taxon>
        <taxon>Gunneridae</taxon>
        <taxon>Pentapetalae</taxon>
        <taxon>rosids</taxon>
        <taxon>fabids</taxon>
        <taxon>Rosales</taxon>
        <taxon>Rosaceae</taxon>
        <taxon>Amygdaloideae</taxon>
        <taxon>Amygdaleae</taxon>
        <taxon>Prunus</taxon>
    </lineage>
</organism>
<feature type="transmembrane region" description="Helical" evidence="3">
    <location>
        <begin position="6"/>
        <end position="32"/>
    </location>
</feature>
<evidence type="ECO:0000313" key="4">
    <source>
        <dbReference type="Proteomes" id="UP000515124"/>
    </source>
</evidence>